<dbReference type="KEGG" id="cel:CELE_Y49F6C.4"/>
<dbReference type="InterPro" id="IPR002083">
    <property type="entry name" value="MATH/TRAF_dom"/>
</dbReference>
<proteinExistence type="predicted"/>
<dbReference type="SUPFAM" id="SSF49599">
    <property type="entry name" value="TRAF domain-like"/>
    <property type="match status" value="1"/>
</dbReference>
<dbReference type="PANTHER" id="PTHR22743">
    <property type="entry name" value="MEPRIN/TRAF-LIKE MATH FAMILY-C.ELEGANS"/>
    <property type="match status" value="1"/>
</dbReference>
<dbReference type="PhylomeDB" id="Q9TYJ1"/>
<dbReference type="Pfam" id="PF00917">
    <property type="entry name" value="MATH"/>
    <property type="match status" value="1"/>
</dbReference>
<evidence type="ECO:0000313" key="3">
    <source>
        <dbReference type="EMBL" id="CCD69499.1"/>
    </source>
</evidence>
<dbReference type="InterPro" id="IPR052664">
    <property type="entry name" value="BTB-MATH_domain_protein"/>
</dbReference>
<protein>
    <submittedName>
        <fullName evidence="3">BTB and MATH domain containing</fullName>
    </submittedName>
</protein>
<organism evidence="3 4">
    <name type="scientific">Caenorhabditis elegans</name>
    <dbReference type="NCBI Taxonomy" id="6239"/>
    <lineage>
        <taxon>Eukaryota</taxon>
        <taxon>Metazoa</taxon>
        <taxon>Ecdysozoa</taxon>
        <taxon>Nematoda</taxon>
        <taxon>Chromadorea</taxon>
        <taxon>Rhabditida</taxon>
        <taxon>Rhabditina</taxon>
        <taxon>Rhabditomorpha</taxon>
        <taxon>Rhabditoidea</taxon>
        <taxon>Rhabditidae</taxon>
        <taxon>Peloderinae</taxon>
        <taxon>Caenorhabditis</taxon>
    </lineage>
</organism>
<dbReference type="EMBL" id="BX284602">
    <property type="protein sequence ID" value="CCD69499.1"/>
    <property type="molecule type" value="Genomic_DNA"/>
</dbReference>
<dbReference type="CDD" id="cd00121">
    <property type="entry name" value="MATH"/>
    <property type="match status" value="1"/>
</dbReference>
<dbReference type="UCSC" id="Y49F6C.4">
    <property type="organism name" value="c. elegans"/>
</dbReference>
<dbReference type="PIR" id="T33935">
    <property type="entry name" value="T33935"/>
</dbReference>
<dbReference type="AlphaFoldDB" id="Q9TYJ1"/>
<dbReference type="Bgee" id="WBGene00021726">
    <property type="expression patterns" value="Expressed in embryo and 3 other cell types or tissues"/>
</dbReference>
<dbReference type="PROSITE" id="PS50097">
    <property type="entry name" value="BTB"/>
    <property type="match status" value="1"/>
</dbReference>
<dbReference type="RefSeq" id="NP_494523.1">
    <property type="nucleotide sequence ID" value="NM_062122.5"/>
</dbReference>
<dbReference type="PANTHER" id="PTHR22743:SF165">
    <property type="entry name" value="BTB AND MATH DOMAIN CONTAINING-RELATED"/>
    <property type="match status" value="1"/>
</dbReference>
<dbReference type="PaxDb" id="6239-Y49F6C.4"/>
<gene>
    <name evidence="3 5" type="primary">bath-10</name>
    <name evidence="3" type="ORF">CELE_Y49F6C.4</name>
    <name evidence="5" type="ORF">Y49F6C.4</name>
</gene>
<dbReference type="SMART" id="SM00225">
    <property type="entry name" value="BTB"/>
    <property type="match status" value="1"/>
</dbReference>
<dbReference type="HOGENOM" id="CLU_051249_1_0_1"/>
<dbReference type="CTD" id="173680"/>
<evidence type="ECO:0000313" key="4">
    <source>
        <dbReference type="Proteomes" id="UP000001940"/>
    </source>
</evidence>
<keyword evidence="4" id="KW-1185">Reference proteome</keyword>
<dbReference type="FunCoup" id="Q9TYJ1">
    <property type="interactions" value="21"/>
</dbReference>
<name>Q9TYJ1_CAEEL</name>
<dbReference type="InterPro" id="IPR000210">
    <property type="entry name" value="BTB/POZ_dom"/>
</dbReference>
<evidence type="ECO:0000259" key="2">
    <source>
        <dbReference type="PROSITE" id="PS50144"/>
    </source>
</evidence>
<sequence>MAKEFQLTHIFKKVSEFKDGECRCGPLEEHFNVEWLLYINRKDDELAVFLGCNSLQGTEETTLSIYVELKFTLKNSIGTRVTKIAKCLLSNKSTESDFGLNKFIGWETLLKDYLIDDSIIIEAKIKITKMTGFPRKELRSFDESSEEYSDMIIAVGDRKFYVLKQLLASNSTHFQSLIPLDFEEMDCEGKSEITLPDINPSDFQCLLEVLYGEPAMDDENVEGILHSAHMYKMTKVIRNCEEFLSNKSEKPMRDKFKIAKQYQLESLKKSCLSKIQTIQDIKSAMAGDLSDMDATVVAALLEKSVTIEPPSKNGRPY</sequence>
<dbReference type="SMART" id="SM00061">
    <property type="entry name" value="MATH"/>
    <property type="match status" value="1"/>
</dbReference>
<dbReference type="GeneID" id="173680"/>
<dbReference type="InterPro" id="IPR008974">
    <property type="entry name" value="TRAF-like"/>
</dbReference>
<dbReference type="SUPFAM" id="SSF54695">
    <property type="entry name" value="POZ domain"/>
    <property type="match status" value="1"/>
</dbReference>
<dbReference type="InParanoid" id="Q9TYJ1"/>
<dbReference type="SMR" id="Q9TYJ1"/>
<dbReference type="Gene3D" id="3.30.710.10">
    <property type="entry name" value="Potassium Channel Kv1.1, Chain A"/>
    <property type="match status" value="1"/>
</dbReference>
<feature type="domain" description="MATH" evidence="2">
    <location>
        <begin position="1"/>
        <end position="125"/>
    </location>
</feature>
<dbReference type="Proteomes" id="UP000001940">
    <property type="component" value="Chromosome II"/>
</dbReference>
<dbReference type="WormBase" id="Y49F6C.4">
    <property type="protein sequence ID" value="CE22268"/>
    <property type="gene ID" value="WBGene00021726"/>
    <property type="gene designation" value="bath-10"/>
</dbReference>
<accession>Q9TYJ1</accession>
<evidence type="ECO:0000313" key="5">
    <source>
        <dbReference type="WormBase" id="Y49F6C.4"/>
    </source>
</evidence>
<dbReference type="OrthoDB" id="6130897at2759"/>
<dbReference type="STRING" id="6239.Y49F6C.4.1"/>
<dbReference type="Gene3D" id="2.60.210.10">
    <property type="entry name" value="Apoptosis, Tumor Necrosis Factor Receptor Associated Protein 2, Chain A"/>
    <property type="match status" value="1"/>
</dbReference>
<dbReference type="InterPro" id="IPR011333">
    <property type="entry name" value="SKP1/BTB/POZ_sf"/>
</dbReference>
<evidence type="ECO:0000259" key="1">
    <source>
        <dbReference type="PROSITE" id="PS50097"/>
    </source>
</evidence>
<reference evidence="3 4" key="1">
    <citation type="journal article" date="1998" name="Science">
        <title>Genome sequence of the nematode C. elegans: a platform for investigating biology.</title>
        <authorList>
            <consortium name="The C. elegans sequencing consortium"/>
            <person name="Sulson J.E."/>
            <person name="Waterston R."/>
        </authorList>
    </citation>
    <scope>NUCLEOTIDE SEQUENCE [LARGE SCALE GENOMIC DNA]</scope>
    <source>
        <strain evidence="3 4">Bristol N2</strain>
    </source>
</reference>
<dbReference type="AGR" id="WB:WBGene00021726"/>
<dbReference type="PROSITE" id="PS50144">
    <property type="entry name" value="MATH"/>
    <property type="match status" value="1"/>
</dbReference>
<dbReference type="CDD" id="cd01165">
    <property type="entry name" value="BTB_POZ"/>
    <property type="match status" value="1"/>
</dbReference>
<feature type="domain" description="BTB" evidence="1">
    <location>
        <begin position="149"/>
        <end position="211"/>
    </location>
</feature>
<dbReference type="Pfam" id="PF00651">
    <property type="entry name" value="BTB"/>
    <property type="match status" value="1"/>
</dbReference>